<evidence type="ECO:0000313" key="5">
    <source>
        <dbReference type="Proteomes" id="UP001407405"/>
    </source>
</evidence>
<feature type="domain" description="SLH" evidence="3">
    <location>
        <begin position="1615"/>
        <end position="1674"/>
    </location>
</feature>
<feature type="domain" description="SLH" evidence="3">
    <location>
        <begin position="1550"/>
        <end position="1613"/>
    </location>
</feature>
<protein>
    <submittedName>
        <fullName evidence="4">S-layer homology domain-containing protein</fullName>
    </submittedName>
</protein>
<dbReference type="PANTHER" id="PTHR43308">
    <property type="entry name" value="OUTER MEMBRANE PROTEIN ALPHA-RELATED"/>
    <property type="match status" value="1"/>
</dbReference>
<dbReference type="PANTHER" id="PTHR43308:SF5">
    <property type="entry name" value="S-LAYER PROTEIN _ PEPTIDOGLYCAN ENDO-BETA-N-ACETYLGLUCOSAMINIDASE"/>
    <property type="match status" value="1"/>
</dbReference>
<sequence length="1862" mass="191807">MIIKSMSRCLKSTSFQQKSKQMMALTLAVLMATPATGYGFSAHEQQVETITAFAQLTGEITSQQLAVGARESDIHLPNTLGVTISGQPMALPNVPELPELPETPDASELPDTSETPDTPDNGESMENGGQPGETLPEETPPDGSAPTTPTADESHGEAGPASDQEDETAQEGETSQGDENDPAGNTTGEIQGTVIVDSDKVPLSGFTTESSSRSITLEEVHWVIDAEKSSSPWFDASENGAGYTYVPVLPAGYTLAEGVNLPEIRVLIGSAMMHALSDPAPVAISGIAVDSDDWYAVTDASGVVSTEGAGPGNWQIHVTKSGTTATVTLKGATLSNPVFSSHAIEVNDYDLNIVLQGTSNQIGTASGSTSGYAIYNGTGGKSISITGAGHLDIRGNYGIRINGTGDVSIDIDGDLTLESTWQMIQTSGNISVKANSMTMNGHSLQTGSGEVFLRANNGNITLQGTGNAGINSQEKITLSAPEGGVSLSGQGYAISQLGNHTISISAKNEIVLAQSIRGGMGGSGGSDISLVSETGDITIDSSNILIENAKIKVELAAPRGDIRLKTTEPHKFIISGSDYTLNISAKGVVDLQGNSGISGCSSADIRGQKIHIAAPGSGYALMAGAASITNPSGGNAAEITLSGGGGGRHVFLGGHLTLKADQVIIAAASDAAGAISSTGNVSIGDAGLVIGAVSAAGTMTMADKVLQVAAAGPDASAGLNLVTAPTVSTYYKAGDGYALFEPAQGSSPATLVLNNAGIMGSDIPLQVGEEMVIRLRGTNHLTNTNTPGGVGMLVATGGGPSRSISLQGGTGDSLLVSAWQCIAGVENLTISGGNVEMRGAVYGIIAQGDVLIENGARVTLQGGAFGGALVMGGFMGGGGDPKHLTISGGSTLAIEGDAIISGNLTVGSGSTITLQERSRFMIDRATAIINQGTIVNNGIMHLPQDTTPAQMAALSISGSGILRVDVVDEVDGSFIGYKTYKNDGSELKEVGGPDGLDLTTGDHSGKTVVNDGYAWDNASNTLTLGNAYIDGNVTLPAETMVHTTGSTVIQGRMESDYSRPLNLTFSGAGALFSAGGIGGAFNGDTVTLQEGAQVTMGGALFLGGSGGQDGTLNVTGQGTNLTVSSAHGYAVMCDTVNVSNGATLIANGDSIGVQALEGGVNVTGGATLTTNCDYGVYIEDGKLTVDDDSRLITNAAVAPFCIVDRTAHAKEQQDVLSLPGLPSGTEIAFVTGTQATYWSLVATGNSLSVTQENSSPVTLSGAKAGTLHFVKATNPGGDDNGGGNDNGGGDNNNGGNDNNGGGNNDGGDGDHNGGGNDNGGGSSSGGSSRARSSAVVTTEKKPDQPVMGSVNANGKISGSHAVIIITDSMVKTAIEKAEKAAKAQNRTANGIGVEVVLVAPDATSWTIITERAALNRLVTTNVKLFQMVGLPVNVSFDQDSLKQQRTQGDGDITMTLKPVEVNNLRNTYDITLSTVKNGKTVSLASLSKGIATVSIPYTPANGEAVGGLYAVHVDKEGNTTRLAHSVYDTNSGAVIFTTPHFSQYGIGYTAPTAVFTDSSTHWAKESVDYLVGRGLITGTTETTFAPNAPLTRGTLATALGRLAGIDINTYTTNRFTDVKATSAEAPYIEWAHSKGIIPGTSSRQFAPEKAVTREEMAVILANYAKATGYPLPVTREAIPYTDTASMTKTNQETLKAMQQAGILMSSSGKQYKPKEKVTRGEASAILTRYIKLTISPATAQEWTLNDTGQYQYYQDGKALTGSQTIQGVKYFFNTDGTLKTGWVQDGSNRRYYAGKTLVVGWKDMETSGNHTTYYFTGEGLLITGKWLEVEGKWYYFHPDGTLARSTIIDGYEVDENGVRKTS</sequence>
<feature type="compositionally biased region" description="Acidic residues" evidence="2">
    <location>
        <begin position="163"/>
        <end position="181"/>
    </location>
</feature>
<dbReference type="Pfam" id="PF01473">
    <property type="entry name" value="Choline_bind_1"/>
    <property type="match status" value="1"/>
</dbReference>
<feature type="domain" description="SLH" evidence="3">
    <location>
        <begin position="1677"/>
        <end position="1740"/>
    </location>
</feature>
<keyword evidence="5" id="KW-1185">Reference proteome</keyword>
<accession>A0ABU9VZ48</accession>
<dbReference type="Gene3D" id="2.10.270.10">
    <property type="entry name" value="Cholin Binding"/>
    <property type="match status" value="1"/>
</dbReference>
<organism evidence="4 5">
    <name type="scientific">Anoxynatronum sibiricum</name>
    <dbReference type="NCBI Taxonomy" id="210623"/>
    <lineage>
        <taxon>Bacteria</taxon>
        <taxon>Bacillati</taxon>
        <taxon>Bacillota</taxon>
        <taxon>Clostridia</taxon>
        <taxon>Eubacteriales</taxon>
        <taxon>Clostridiaceae</taxon>
        <taxon>Anoxynatronum</taxon>
    </lineage>
</organism>
<gene>
    <name evidence="4" type="ORF">AAIG11_12925</name>
</gene>
<dbReference type="Pfam" id="PF00395">
    <property type="entry name" value="SLH"/>
    <property type="match status" value="3"/>
</dbReference>
<feature type="compositionally biased region" description="Gly residues" evidence="2">
    <location>
        <begin position="1278"/>
        <end position="1324"/>
    </location>
</feature>
<dbReference type="EMBL" id="JBCITM010000015">
    <property type="protein sequence ID" value="MEN1761389.1"/>
    <property type="molecule type" value="Genomic_DNA"/>
</dbReference>
<name>A0ABU9VZ48_9CLOT</name>
<reference evidence="4 5" key="1">
    <citation type="submission" date="2024-04" db="EMBL/GenBank/DDBJ databases">
        <title>Genome sequencing and metabolic network reconstruction of aminoacids and betaine degradation by Anoxynatronum sibiricum.</title>
        <authorList>
            <person name="Detkova E.N."/>
            <person name="Boltjanskaja Y.V."/>
            <person name="Mardanov A.V."/>
            <person name="Kevbrin V."/>
        </authorList>
    </citation>
    <scope>NUCLEOTIDE SEQUENCE [LARGE SCALE GENOMIC DNA]</scope>
    <source>
        <strain evidence="4 5">Z-7981</strain>
    </source>
</reference>
<evidence type="ECO:0000256" key="1">
    <source>
        <dbReference type="ARBA" id="ARBA00022737"/>
    </source>
</evidence>
<evidence type="ECO:0000259" key="3">
    <source>
        <dbReference type="PROSITE" id="PS51272"/>
    </source>
</evidence>
<dbReference type="Proteomes" id="UP001407405">
    <property type="component" value="Unassembled WGS sequence"/>
</dbReference>
<feature type="region of interest" description="Disordered" evidence="2">
    <location>
        <begin position="1270"/>
        <end position="1353"/>
    </location>
</feature>
<proteinExistence type="predicted"/>
<dbReference type="PROSITE" id="PS51272">
    <property type="entry name" value="SLH"/>
    <property type="match status" value="3"/>
</dbReference>
<feature type="region of interest" description="Disordered" evidence="2">
    <location>
        <begin position="87"/>
        <end position="196"/>
    </location>
</feature>
<dbReference type="InterPro" id="IPR001119">
    <property type="entry name" value="SLH_dom"/>
</dbReference>
<comment type="caution">
    <text evidence="4">The sequence shown here is derived from an EMBL/GenBank/DDBJ whole genome shotgun (WGS) entry which is preliminary data.</text>
</comment>
<evidence type="ECO:0000313" key="4">
    <source>
        <dbReference type="EMBL" id="MEN1761389.1"/>
    </source>
</evidence>
<dbReference type="SUPFAM" id="SSF69360">
    <property type="entry name" value="Cell wall binding repeat"/>
    <property type="match status" value="1"/>
</dbReference>
<keyword evidence="1" id="KW-0677">Repeat</keyword>
<dbReference type="InterPro" id="IPR051465">
    <property type="entry name" value="Cell_Envelope_Struct_Comp"/>
</dbReference>
<dbReference type="RefSeq" id="WP_343186688.1">
    <property type="nucleotide sequence ID" value="NZ_JBCITM010000015.1"/>
</dbReference>
<dbReference type="InterPro" id="IPR018337">
    <property type="entry name" value="Cell_wall/Cho-bd_repeat"/>
</dbReference>
<evidence type="ECO:0000256" key="2">
    <source>
        <dbReference type="SAM" id="MobiDB-lite"/>
    </source>
</evidence>